<feature type="domain" description="CENP-V/GFA" evidence="5">
    <location>
        <begin position="6"/>
        <end position="120"/>
    </location>
</feature>
<evidence type="ECO:0000313" key="7">
    <source>
        <dbReference type="Proteomes" id="UP000540556"/>
    </source>
</evidence>
<evidence type="ECO:0000259" key="5">
    <source>
        <dbReference type="PROSITE" id="PS51891"/>
    </source>
</evidence>
<dbReference type="PROSITE" id="PS51891">
    <property type="entry name" value="CENP_V_GFA"/>
    <property type="match status" value="1"/>
</dbReference>
<dbReference type="Pfam" id="PF04828">
    <property type="entry name" value="GFA"/>
    <property type="match status" value="1"/>
</dbReference>
<evidence type="ECO:0000256" key="1">
    <source>
        <dbReference type="ARBA" id="ARBA00005495"/>
    </source>
</evidence>
<sequence length="135" mass="14828">MLEGKMEGGCLCGDVRYVVEGEVVSSGICHCETCRRVASAPRLPFVGVKDSCFRYIRGVPVDYVSSPGVIRSFCGRCGSPLTYRREDAPGERDVMTVSLDNPNAVPPTFHVWASEALDWDPITGDLPRYPRSRDG</sequence>
<dbReference type="Gene3D" id="3.90.1590.10">
    <property type="entry name" value="glutathione-dependent formaldehyde- activating enzyme (gfa)"/>
    <property type="match status" value="1"/>
</dbReference>
<evidence type="ECO:0000256" key="2">
    <source>
        <dbReference type="ARBA" id="ARBA00022723"/>
    </source>
</evidence>
<protein>
    <submittedName>
        <fullName evidence="6">GFA family protein</fullName>
    </submittedName>
</protein>
<evidence type="ECO:0000256" key="4">
    <source>
        <dbReference type="ARBA" id="ARBA00023239"/>
    </source>
</evidence>
<evidence type="ECO:0000313" key="6">
    <source>
        <dbReference type="EMBL" id="MBB2205670.1"/>
    </source>
</evidence>
<keyword evidence="2" id="KW-0479">Metal-binding</keyword>
<dbReference type="SUPFAM" id="SSF51316">
    <property type="entry name" value="Mss4-like"/>
    <property type="match status" value="1"/>
</dbReference>
<dbReference type="PANTHER" id="PTHR33337:SF40">
    <property type="entry name" value="CENP-V_GFA DOMAIN-CONTAINING PROTEIN-RELATED"/>
    <property type="match status" value="1"/>
</dbReference>
<evidence type="ECO:0000256" key="3">
    <source>
        <dbReference type="ARBA" id="ARBA00022833"/>
    </source>
</evidence>
<reference evidence="6 7" key="1">
    <citation type="submission" date="2020-04" db="EMBL/GenBank/DDBJ databases">
        <title>Description of novel Gluconacetobacter.</title>
        <authorList>
            <person name="Sombolestani A."/>
        </authorList>
    </citation>
    <scope>NUCLEOTIDE SEQUENCE [LARGE SCALE GENOMIC DNA]</scope>
    <source>
        <strain evidence="6 7">LMG 27800</strain>
    </source>
</reference>
<dbReference type="GO" id="GO:0046872">
    <property type="term" value="F:metal ion binding"/>
    <property type="evidence" value="ECO:0007669"/>
    <property type="project" value="UniProtKB-KW"/>
</dbReference>
<comment type="caution">
    <text evidence="6">The sequence shown here is derived from an EMBL/GenBank/DDBJ whole genome shotgun (WGS) entry which is preliminary data.</text>
</comment>
<keyword evidence="4" id="KW-0456">Lyase</keyword>
<dbReference type="Proteomes" id="UP000540556">
    <property type="component" value="Unassembled WGS sequence"/>
</dbReference>
<proteinExistence type="inferred from homology"/>
<keyword evidence="7" id="KW-1185">Reference proteome</keyword>
<accession>A0A7W4KF21</accession>
<name>A0A7W4KF21_9PROT</name>
<organism evidence="6 7">
    <name type="scientific">Gluconacetobacter takamatsuzukensis</name>
    <dbReference type="NCBI Taxonomy" id="1286190"/>
    <lineage>
        <taxon>Bacteria</taxon>
        <taxon>Pseudomonadati</taxon>
        <taxon>Pseudomonadota</taxon>
        <taxon>Alphaproteobacteria</taxon>
        <taxon>Acetobacterales</taxon>
        <taxon>Acetobacteraceae</taxon>
        <taxon>Gluconacetobacter</taxon>
    </lineage>
</organism>
<gene>
    <name evidence="6" type="ORF">HLH27_11670</name>
</gene>
<dbReference type="PANTHER" id="PTHR33337">
    <property type="entry name" value="GFA DOMAIN-CONTAINING PROTEIN"/>
    <property type="match status" value="1"/>
</dbReference>
<dbReference type="AlphaFoldDB" id="A0A7W4KF21"/>
<dbReference type="InterPro" id="IPR006913">
    <property type="entry name" value="CENP-V/GFA"/>
</dbReference>
<dbReference type="InterPro" id="IPR011057">
    <property type="entry name" value="Mss4-like_sf"/>
</dbReference>
<comment type="similarity">
    <text evidence="1">Belongs to the Gfa family.</text>
</comment>
<dbReference type="EMBL" id="JABEQK010000008">
    <property type="protein sequence ID" value="MBB2205670.1"/>
    <property type="molecule type" value="Genomic_DNA"/>
</dbReference>
<keyword evidence="3" id="KW-0862">Zinc</keyword>
<dbReference type="GO" id="GO:0016846">
    <property type="term" value="F:carbon-sulfur lyase activity"/>
    <property type="evidence" value="ECO:0007669"/>
    <property type="project" value="InterPro"/>
</dbReference>